<feature type="transmembrane region" description="Helical" evidence="1">
    <location>
        <begin position="141"/>
        <end position="160"/>
    </location>
</feature>
<dbReference type="EMBL" id="JAEPDI010000015">
    <property type="protein sequence ID" value="MCG7940674.1"/>
    <property type="molecule type" value="Genomic_DNA"/>
</dbReference>
<feature type="transmembrane region" description="Helical" evidence="1">
    <location>
        <begin position="285"/>
        <end position="307"/>
    </location>
</feature>
<sequence length="395" mass="43578">MLSSNESTFNPHYFLAALGAGGLAISFFLYPMFMVPHPQTPMVAFESLHPVLLGDNPIATMLLSLDLMAVLAFSIIHFHLLIKNLVGFCHFRKTEAYQELRNSNREVSLMAIPLTLSMSVNIVFVLGSLFVPGLWQIVERLFPFALLAYLSIGLFALRIYGAYFTRLLIKGDFDFNQNNNLSQLMAIFAFAMIATGFAGPGAMSQTQAINAIGIFGSLFFLSLALLLTVIKLVLGLKSILRQGIAKESSYTLWILIPIVTLIGISGVRIIMGLHHGFAEPLSKPGLFVFTSVILSIQILAGVLGYKVMKKVGYFQDYLQGEKRDAGSFALICPGVAMFVFGFFFIVFGLMKNDLIAPYSIAYFVILAPFILIQIKTIAVYLKLNCQVLGYGLCRV</sequence>
<protein>
    <submittedName>
        <fullName evidence="2">Uncharacterized protein</fullName>
    </submittedName>
</protein>
<reference evidence="2" key="1">
    <citation type="journal article" date="2021" name="Proc. Natl. Acad. Sci. U.S.A.">
        <title>Global biogeography of chemosynthetic symbionts reveals both localized and globally distributed symbiont groups. .</title>
        <authorList>
            <person name="Osvatic J.T."/>
            <person name="Wilkins L.G.E."/>
            <person name="Leibrecht L."/>
            <person name="Leray M."/>
            <person name="Zauner S."/>
            <person name="Polzin J."/>
            <person name="Camacho Y."/>
            <person name="Gros O."/>
            <person name="van Gils J.A."/>
            <person name="Eisen J.A."/>
            <person name="Petersen J.M."/>
            <person name="Yuen B."/>
        </authorList>
    </citation>
    <scope>NUCLEOTIDE SEQUENCE</scope>
    <source>
        <strain evidence="2">MAGL173</strain>
    </source>
</reference>
<feature type="transmembrane region" description="Helical" evidence="1">
    <location>
        <begin position="208"/>
        <end position="230"/>
    </location>
</feature>
<name>A0A9E4K7J0_9GAMM</name>
<dbReference type="AlphaFoldDB" id="A0A9E4K7J0"/>
<keyword evidence="1" id="KW-0472">Membrane</keyword>
<feature type="transmembrane region" description="Helical" evidence="1">
    <location>
        <begin position="250"/>
        <end position="273"/>
    </location>
</feature>
<feature type="transmembrane region" description="Helical" evidence="1">
    <location>
        <begin position="355"/>
        <end position="374"/>
    </location>
</feature>
<dbReference type="InterPro" id="IPR059133">
    <property type="entry name" value="TsoY-like"/>
</dbReference>
<feature type="transmembrane region" description="Helical" evidence="1">
    <location>
        <begin position="12"/>
        <end position="33"/>
    </location>
</feature>
<evidence type="ECO:0000313" key="3">
    <source>
        <dbReference type="Proteomes" id="UP000886687"/>
    </source>
</evidence>
<evidence type="ECO:0000256" key="1">
    <source>
        <dbReference type="SAM" id="Phobius"/>
    </source>
</evidence>
<gene>
    <name evidence="2" type="ORF">JAZ04_17710</name>
</gene>
<dbReference type="Proteomes" id="UP000886687">
    <property type="component" value="Unassembled WGS sequence"/>
</dbReference>
<keyword evidence="1" id="KW-1133">Transmembrane helix</keyword>
<feature type="transmembrane region" description="Helical" evidence="1">
    <location>
        <begin position="328"/>
        <end position="349"/>
    </location>
</feature>
<comment type="caution">
    <text evidence="2">The sequence shown here is derived from an EMBL/GenBank/DDBJ whole genome shotgun (WGS) entry which is preliminary data.</text>
</comment>
<accession>A0A9E4K7J0</accession>
<proteinExistence type="predicted"/>
<organism evidence="2 3">
    <name type="scientific">Candidatus Thiodiazotropha lotti</name>
    <dbReference type="NCBI Taxonomy" id="2792787"/>
    <lineage>
        <taxon>Bacteria</taxon>
        <taxon>Pseudomonadati</taxon>
        <taxon>Pseudomonadota</taxon>
        <taxon>Gammaproteobacteria</taxon>
        <taxon>Chromatiales</taxon>
        <taxon>Sedimenticolaceae</taxon>
        <taxon>Candidatus Thiodiazotropha</taxon>
    </lineage>
</organism>
<dbReference type="NCBIfam" id="NF047644">
    <property type="entry name" value="TsoY_fam"/>
    <property type="match status" value="1"/>
</dbReference>
<feature type="transmembrane region" description="Helical" evidence="1">
    <location>
        <begin position="107"/>
        <end position="135"/>
    </location>
</feature>
<feature type="transmembrane region" description="Helical" evidence="1">
    <location>
        <begin position="58"/>
        <end position="86"/>
    </location>
</feature>
<feature type="transmembrane region" description="Helical" evidence="1">
    <location>
        <begin position="181"/>
        <end position="202"/>
    </location>
</feature>
<evidence type="ECO:0000313" key="2">
    <source>
        <dbReference type="EMBL" id="MCG7940674.1"/>
    </source>
</evidence>
<keyword evidence="1" id="KW-0812">Transmembrane</keyword>